<dbReference type="RefSeq" id="WP_017636903.1">
    <property type="nucleotide sequence ID" value="NZ_JAUOQO010000002.1"/>
</dbReference>
<organism evidence="2 3">
    <name type="scientific">Staphylococcus pasteuri_A</name>
    <dbReference type="NCBI Taxonomy" id="3062664"/>
    <lineage>
        <taxon>Bacteria</taxon>
        <taxon>Bacillati</taxon>
        <taxon>Bacillota</taxon>
        <taxon>Bacilli</taxon>
        <taxon>Bacillales</taxon>
        <taxon>Staphylococcaceae</taxon>
        <taxon>Staphylococcus</taxon>
    </lineage>
</organism>
<dbReference type="EMBL" id="JAUOQO010000002">
    <property type="protein sequence ID" value="MDO6572999.1"/>
    <property type="molecule type" value="Genomic_DNA"/>
</dbReference>
<feature type="coiled-coil region" evidence="1">
    <location>
        <begin position="1"/>
        <end position="28"/>
    </location>
</feature>
<accession>A0AAW7YN95</accession>
<reference evidence="2" key="1">
    <citation type="submission" date="2023-07" db="EMBL/GenBank/DDBJ databases">
        <title>Genome content predicts the carbon catabolic preferences of heterotrophic bacteria.</title>
        <authorList>
            <person name="Gralka M."/>
        </authorList>
    </citation>
    <scope>NUCLEOTIDE SEQUENCE</scope>
    <source>
        <strain evidence="2">E2R20</strain>
    </source>
</reference>
<dbReference type="Proteomes" id="UP001170310">
    <property type="component" value="Unassembled WGS sequence"/>
</dbReference>
<keyword evidence="3" id="KW-1185">Reference proteome</keyword>
<gene>
    <name evidence="2" type="ORF">Q4528_02405</name>
</gene>
<dbReference type="InterPro" id="IPR011688">
    <property type="entry name" value="PVL_Orf50"/>
</dbReference>
<dbReference type="Pfam" id="PF07768">
    <property type="entry name" value="PVL_ORF50"/>
    <property type="match status" value="1"/>
</dbReference>
<dbReference type="AlphaFoldDB" id="A0AAW7YN95"/>
<comment type="caution">
    <text evidence="2">The sequence shown here is derived from an EMBL/GenBank/DDBJ whole genome shotgun (WGS) entry which is preliminary data.</text>
</comment>
<dbReference type="GeneID" id="72470998"/>
<keyword evidence="1" id="KW-0175">Coiled coil</keyword>
<sequence>MLKTTIKVKNEKRELTNLELQKMQDNALDHGIVSNRIRDNWTEEEVFNVPKGMSRTQYAEYKSLKNLEIANKNDKSNDTRNTLKKPWLYKVRQLHGRSEYVQSQMDNNSFVKLKKDCYGRMQRV</sequence>
<evidence type="ECO:0000313" key="3">
    <source>
        <dbReference type="Proteomes" id="UP001170310"/>
    </source>
</evidence>
<evidence type="ECO:0000256" key="1">
    <source>
        <dbReference type="SAM" id="Coils"/>
    </source>
</evidence>
<protein>
    <submittedName>
        <fullName evidence="2">SA1788 family PVL leukocidin-associated protein</fullName>
    </submittedName>
</protein>
<name>A0AAW7YN95_9STAP</name>
<proteinExistence type="predicted"/>
<evidence type="ECO:0000313" key="2">
    <source>
        <dbReference type="EMBL" id="MDO6572999.1"/>
    </source>
</evidence>